<dbReference type="Proteomes" id="UP001499993">
    <property type="component" value="Unassembled WGS sequence"/>
</dbReference>
<proteinExistence type="predicted"/>
<keyword evidence="3" id="KW-1185">Reference proteome</keyword>
<dbReference type="SUPFAM" id="SSF54909">
    <property type="entry name" value="Dimeric alpha+beta barrel"/>
    <property type="match status" value="1"/>
</dbReference>
<protein>
    <recommendedName>
        <fullName evidence="1">NIPSNAP domain-containing protein</fullName>
    </recommendedName>
</protein>
<reference evidence="3" key="1">
    <citation type="journal article" date="2019" name="Int. J. Syst. Evol. Microbiol.">
        <title>The Global Catalogue of Microorganisms (GCM) 10K type strain sequencing project: providing services to taxonomists for standard genome sequencing and annotation.</title>
        <authorList>
            <consortium name="The Broad Institute Genomics Platform"/>
            <consortium name="The Broad Institute Genome Sequencing Center for Infectious Disease"/>
            <person name="Wu L."/>
            <person name="Ma J."/>
        </authorList>
    </citation>
    <scope>NUCLEOTIDE SEQUENCE [LARGE SCALE GENOMIC DNA]</scope>
    <source>
        <strain evidence="3">JCM 18123</strain>
    </source>
</reference>
<organism evidence="2 3">
    <name type="scientific">Streptomonospora halophila</name>
    <dbReference type="NCBI Taxonomy" id="427369"/>
    <lineage>
        <taxon>Bacteria</taxon>
        <taxon>Bacillati</taxon>
        <taxon>Actinomycetota</taxon>
        <taxon>Actinomycetes</taxon>
        <taxon>Streptosporangiales</taxon>
        <taxon>Nocardiopsidaceae</taxon>
        <taxon>Streptomonospora</taxon>
    </lineage>
</organism>
<accession>A0ABP9G9U6</accession>
<comment type="caution">
    <text evidence="2">The sequence shown here is derived from an EMBL/GenBank/DDBJ whole genome shotgun (WGS) entry which is preliminary data.</text>
</comment>
<dbReference type="Pfam" id="PF07978">
    <property type="entry name" value="NIPSNAP"/>
    <property type="match status" value="1"/>
</dbReference>
<sequence length="99" mass="12062">MAATVQLRTYTVREGLLDEWVQRWREEIVPLRLRFGFTLGHAWIDRERNQFIWTISYEGEQSFEERNREYWNCPERAAMSLDPKDYLEATDKQEVARVY</sequence>
<dbReference type="InterPro" id="IPR012577">
    <property type="entry name" value="NIPSNAP"/>
</dbReference>
<gene>
    <name evidence="2" type="ORF">GCM10023224_14040</name>
</gene>
<dbReference type="Gene3D" id="3.30.70.100">
    <property type="match status" value="1"/>
</dbReference>
<feature type="domain" description="NIPSNAP" evidence="1">
    <location>
        <begin position="6"/>
        <end position="91"/>
    </location>
</feature>
<evidence type="ECO:0000313" key="3">
    <source>
        <dbReference type="Proteomes" id="UP001499993"/>
    </source>
</evidence>
<dbReference type="InterPro" id="IPR011008">
    <property type="entry name" value="Dimeric_a/b-barrel"/>
</dbReference>
<name>A0ABP9G9U6_9ACTN</name>
<evidence type="ECO:0000313" key="2">
    <source>
        <dbReference type="EMBL" id="GAA4934643.1"/>
    </source>
</evidence>
<dbReference type="EMBL" id="BAABIK010000006">
    <property type="protein sequence ID" value="GAA4934643.1"/>
    <property type="molecule type" value="Genomic_DNA"/>
</dbReference>
<evidence type="ECO:0000259" key="1">
    <source>
        <dbReference type="Pfam" id="PF07978"/>
    </source>
</evidence>